<dbReference type="AlphaFoldDB" id="A0AAV4S5R0"/>
<keyword evidence="2" id="KW-1185">Reference proteome</keyword>
<comment type="caution">
    <text evidence="1">The sequence shown here is derived from an EMBL/GenBank/DDBJ whole genome shotgun (WGS) entry which is preliminary data.</text>
</comment>
<protein>
    <submittedName>
        <fullName evidence="1">Uncharacterized protein</fullName>
    </submittedName>
</protein>
<name>A0AAV4S5R0_CAEEX</name>
<dbReference type="EMBL" id="BPLR01008954">
    <property type="protein sequence ID" value="GIY28531.1"/>
    <property type="molecule type" value="Genomic_DNA"/>
</dbReference>
<organism evidence="1 2">
    <name type="scientific">Caerostris extrusa</name>
    <name type="common">Bark spider</name>
    <name type="synonym">Caerostris bankana</name>
    <dbReference type="NCBI Taxonomy" id="172846"/>
    <lineage>
        <taxon>Eukaryota</taxon>
        <taxon>Metazoa</taxon>
        <taxon>Ecdysozoa</taxon>
        <taxon>Arthropoda</taxon>
        <taxon>Chelicerata</taxon>
        <taxon>Arachnida</taxon>
        <taxon>Araneae</taxon>
        <taxon>Araneomorphae</taxon>
        <taxon>Entelegynae</taxon>
        <taxon>Araneoidea</taxon>
        <taxon>Araneidae</taxon>
        <taxon>Caerostris</taxon>
    </lineage>
</organism>
<gene>
    <name evidence="1" type="ORF">CEXT_610271</name>
</gene>
<evidence type="ECO:0000313" key="1">
    <source>
        <dbReference type="EMBL" id="GIY28531.1"/>
    </source>
</evidence>
<proteinExistence type="predicted"/>
<dbReference type="Proteomes" id="UP001054945">
    <property type="component" value="Unassembled WGS sequence"/>
</dbReference>
<evidence type="ECO:0000313" key="2">
    <source>
        <dbReference type="Proteomes" id="UP001054945"/>
    </source>
</evidence>
<sequence length="148" mass="16382">MFANPTHPLSTRWSHDSSFSVHPPMMDSNADHRFPLGADIDGGPQNQGRLLLCVSASVGACYSVDRMDVCRLTEFGMRTLLTRNKRYTVLLNLTNPCVHESGFMLTMTRTRSIVMSGSQISCSEIPLILSQRLLPGGTMTDIFMSTLL</sequence>
<reference evidence="1 2" key="1">
    <citation type="submission" date="2021-06" db="EMBL/GenBank/DDBJ databases">
        <title>Caerostris extrusa draft genome.</title>
        <authorList>
            <person name="Kono N."/>
            <person name="Arakawa K."/>
        </authorList>
    </citation>
    <scope>NUCLEOTIDE SEQUENCE [LARGE SCALE GENOMIC DNA]</scope>
</reference>
<accession>A0AAV4S5R0</accession>